<dbReference type="Proteomes" id="UP000632222">
    <property type="component" value="Unassembled WGS sequence"/>
</dbReference>
<evidence type="ECO:0000313" key="2">
    <source>
        <dbReference type="Proteomes" id="UP000632222"/>
    </source>
</evidence>
<organism evidence="1 2">
    <name type="scientific">Deinococcus roseus</name>
    <dbReference type="NCBI Taxonomy" id="392414"/>
    <lineage>
        <taxon>Bacteria</taxon>
        <taxon>Thermotogati</taxon>
        <taxon>Deinococcota</taxon>
        <taxon>Deinococci</taxon>
        <taxon>Deinococcales</taxon>
        <taxon>Deinococcaceae</taxon>
        <taxon>Deinococcus</taxon>
    </lineage>
</organism>
<protein>
    <recommendedName>
        <fullName evidence="3">HMA domain-containing protein</fullName>
    </recommendedName>
</protein>
<proteinExistence type="predicted"/>
<comment type="caution">
    <text evidence="1">The sequence shown here is derived from an EMBL/GenBank/DDBJ whole genome shotgun (WGS) entry which is preliminary data.</text>
</comment>
<gene>
    <name evidence="1" type="ORF">GCM10008938_51160</name>
</gene>
<name>A0ABQ2DL03_9DEIO</name>
<sequence>MLSFEKDEVAANKYDLLGTMMMDQKTVYQLQGTLDCTQQGNACNLQFKATSATYVYEVRGEVTDQQVLDAQMTGYSLQPPTDIVQTYRLRAAKQ</sequence>
<keyword evidence="2" id="KW-1185">Reference proteome</keyword>
<accession>A0ABQ2DL03</accession>
<dbReference type="EMBL" id="BMOD01000046">
    <property type="protein sequence ID" value="GGJ58858.1"/>
    <property type="molecule type" value="Genomic_DNA"/>
</dbReference>
<evidence type="ECO:0008006" key="3">
    <source>
        <dbReference type="Google" id="ProtNLM"/>
    </source>
</evidence>
<evidence type="ECO:0000313" key="1">
    <source>
        <dbReference type="EMBL" id="GGJ58858.1"/>
    </source>
</evidence>
<reference evidence="2" key="1">
    <citation type="journal article" date="2019" name="Int. J. Syst. Evol. Microbiol.">
        <title>The Global Catalogue of Microorganisms (GCM) 10K type strain sequencing project: providing services to taxonomists for standard genome sequencing and annotation.</title>
        <authorList>
            <consortium name="The Broad Institute Genomics Platform"/>
            <consortium name="The Broad Institute Genome Sequencing Center for Infectious Disease"/>
            <person name="Wu L."/>
            <person name="Ma J."/>
        </authorList>
    </citation>
    <scope>NUCLEOTIDE SEQUENCE [LARGE SCALE GENOMIC DNA]</scope>
    <source>
        <strain evidence="2">JCM 14370</strain>
    </source>
</reference>